<dbReference type="Proteomes" id="UP000054988">
    <property type="component" value="Unassembled WGS sequence"/>
</dbReference>
<protein>
    <submittedName>
        <fullName evidence="1">Uncharacterized protein</fullName>
    </submittedName>
</protein>
<proteinExistence type="predicted"/>
<evidence type="ECO:0000313" key="2">
    <source>
        <dbReference type="Proteomes" id="UP000054988"/>
    </source>
</evidence>
<comment type="caution">
    <text evidence="1">The sequence shown here is derived from an EMBL/GenBank/DDBJ whole genome shotgun (WGS) entry which is preliminary data.</text>
</comment>
<dbReference type="AlphaFoldDB" id="A0A0W0G536"/>
<accession>A0A0W0G536</accession>
<sequence length="185" mass="20983">MTLLKSTERKQHETVAVLIAYPIGSVHDKDTITTTILFERRRRRPHQRNGHSPFGHALASFMALLPQYLHSSGLGVDTSAKDHIILLPKSYPRHITWKEAVTMAYGEGASFRHMYTITYADTKPTVLDLAIMLRQVTDTRPDYTIHDSCYLYAALACESLRITFRGRKTWNALTKSDSFMPGASQ</sequence>
<reference evidence="1 2" key="1">
    <citation type="submission" date="2015-12" db="EMBL/GenBank/DDBJ databases">
        <title>Draft genome sequence of Moniliophthora roreri, the causal agent of frosty pod rot of cacao.</title>
        <authorList>
            <person name="Aime M.C."/>
            <person name="Diaz-Valderrama J.R."/>
            <person name="Kijpornyongpan T."/>
            <person name="Phillips-Mora W."/>
        </authorList>
    </citation>
    <scope>NUCLEOTIDE SEQUENCE [LARGE SCALE GENOMIC DNA]</scope>
    <source>
        <strain evidence="1 2">MCA 2952</strain>
    </source>
</reference>
<dbReference type="EMBL" id="LATX01001115">
    <property type="protein sequence ID" value="KTB43674.1"/>
    <property type="molecule type" value="Genomic_DNA"/>
</dbReference>
<evidence type="ECO:0000313" key="1">
    <source>
        <dbReference type="EMBL" id="KTB43674.1"/>
    </source>
</evidence>
<gene>
    <name evidence="1" type="ORF">WG66_3748</name>
</gene>
<name>A0A0W0G536_MONRR</name>
<organism evidence="1 2">
    <name type="scientific">Moniliophthora roreri</name>
    <name type="common">Frosty pod rot fungus</name>
    <name type="synonym">Monilia roreri</name>
    <dbReference type="NCBI Taxonomy" id="221103"/>
    <lineage>
        <taxon>Eukaryota</taxon>
        <taxon>Fungi</taxon>
        <taxon>Dikarya</taxon>
        <taxon>Basidiomycota</taxon>
        <taxon>Agaricomycotina</taxon>
        <taxon>Agaricomycetes</taxon>
        <taxon>Agaricomycetidae</taxon>
        <taxon>Agaricales</taxon>
        <taxon>Marasmiineae</taxon>
        <taxon>Marasmiaceae</taxon>
        <taxon>Moniliophthora</taxon>
    </lineage>
</organism>